<keyword evidence="2" id="KW-0436">Ligase</keyword>
<dbReference type="GO" id="GO:0015631">
    <property type="term" value="F:tubulin binding"/>
    <property type="evidence" value="ECO:0007669"/>
    <property type="project" value="TreeGrafter"/>
</dbReference>
<comment type="catalytic activity">
    <reaction evidence="6">
        <text>L-glutamyl-[protein] + L-glutamate + ATP = gamma-L-glutamyl-L-glutamyl-[protein] + ADP + phosphate + H(+)</text>
        <dbReference type="Rhea" id="RHEA:60144"/>
        <dbReference type="Rhea" id="RHEA-COMP:10208"/>
        <dbReference type="Rhea" id="RHEA-COMP:15517"/>
        <dbReference type="ChEBI" id="CHEBI:15378"/>
        <dbReference type="ChEBI" id="CHEBI:29973"/>
        <dbReference type="ChEBI" id="CHEBI:29985"/>
        <dbReference type="ChEBI" id="CHEBI:30616"/>
        <dbReference type="ChEBI" id="CHEBI:43474"/>
        <dbReference type="ChEBI" id="CHEBI:143622"/>
        <dbReference type="ChEBI" id="CHEBI:456216"/>
    </reaction>
    <physiologicalReaction direction="left-to-right" evidence="6">
        <dbReference type="Rhea" id="RHEA:60145"/>
    </physiologicalReaction>
</comment>
<evidence type="ECO:0000256" key="1">
    <source>
        <dbReference type="ARBA" id="ARBA00006820"/>
    </source>
</evidence>
<feature type="compositionally biased region" description="Low complexity" evidence="7">
    <location>
        <begin position="172"/>
        <end position="191"/>
    </location>
</feature>
<dbReference type="GO" id="GO:0036064">
    <property type="term" value="C:ciliary basal body"/>
    <property type="evidence" value="ECO:0007669"/>
    <property type="project" value="TreeGrafter"/>
</dbReference>
<feature type="region of interest" description="Disordered" evidence="7">
    <location>
        <begin position="172"/>
        <end position="192"/>
    </location>
</feature>
<reference evidence="8 9" key="1">
    <citation type="submission" date="2020-11" db="EMBL/GenBank/DDBJ databases">
        <authorList>
            <person name="Wallbank WR R."/>
            <person name="Pardo Diaz C."/>
            <person name="Kozak K."/>
            <person name="Martin S."/>
            <person name="Jiggins C."/>
            <person name="Moest M."/>
            <person name="Warren A I."/>
            <person name="Generalovic N T."/>
            <person name="Byers J.R.P. K."/>
            <person name="Montejo-Kovacevich G."/>
            <person name="Yen C E."/>
        </authorList>
    </citation>
    <scope>NUCLEOTIDE SEQUENCE [LARGE SCALE GENOMIC DNA]</scope>
</reference>
<feature type="region of interest" description="Disordered" evidence="7">
    <location>
        <begin position="94"/>
        <end position="125"/>
    </location>
</feature>
<dbReference type="SUPFAM" id="SSF56059">
    <property type="entry name" value="Glutathione synthetase ATP-binding domain-like"/>
    <property type="match status" value="1"/>
</dbReference>
<sequence length="972" mass="108832">MPSSDITFDTCDPNPKTAEITADPAWITSGSLGSRDAVLLFSTSILNVQMSEQNGTPPDSLNNSDVNDTAIEAVNAAKGDQNLVTNTNVNSNAKVLSSLPKNTTTNTSNSLSHQKKDNKKAPLPSATSAFSRLISGTSPKKQLHYSLSSSDSSISSECNDPAEIEDDIAKATTTGEETTTNGSNDTTSNGSKCDIVGDKKVVESDCTSNEKHVSFEDTENLNDSKTDNSIKDMPAAKLNITYRFMNTETKLLKRIFIAHGLTESQEEKNFSILWTGVHLKPDILRNLTPYQRVNHFPRSYELTRKDRMYKNIEKMQHLRGFKHFDIVPQSFILPLEYRDLVSAHNKYRGPWIVKPAASSRGRGIFIVNSPEQVPAEEQLLVSKYIADPLCIDGHKCDLRVYVAVTSFDPLIIYIYEEGLVRLATVKYDRTVENLWNPCMHLCNYSINKYHSDYIKSRDADDEDVGHKWTLSALLRHLKSQGCDTKQLMASIEDLIIKSMFACAQSIISACRMFVPNGNNCFELYGFDILIDDTLKPWLLEINLSPSLGIDSPLDTKVKASLITDLLTLVGIPAYSPIMRTHYDTKWTRYRNVNYRRANSADHLNSTSGKKSANNVTTPLTTEEARIVRNAKAQNARRGGFVRIFPTADSMQRYGAFLDPITGIPVSTIPPSGKGACAMILPHNYNQLLYNELFGNTAKHKKTSGIDARMQQYERALDLQSVLNLSIKKPAPKDVEEGKRLMRQVRKLIEAGSELTQLQARQLFSHYLEAVLRRLSQEPRSHHEKLILKFINRASCTYKAPAFLRNPLSHRILSKDRSAMVAKLLGDYLETYNRETDCYVDSFDAYGMIPSAVFNELLSHAQEHELESVLTLHTNRTKSMPFLYNRCGSNVPDTPPIPTGAHGFLKALPSMVAGVQTRDQADIDSYYKNVDLIESTHDIQTSKTEKNGERYIEKAVSITTAASKKKFSQMAKR</sequence>
<dbReference type="GO" id="GO:0000226">
    <property type="term" value="P:microtubule cytoskeleton organization"/>
    <property type="evidence" value="ECO:0007669"/>
    <property type="project" value="TreeGrafter"/>
</dbReference>
<dbReference type="InterPro" id="IPR004344">
    <property type="entry name" value="TTL/TTLL_fam"/>
</dbReference>
<feature type="compositionally biased region" description="Low complexity" evidence="7">
    <location>
        <begin position="146"/>
        <end position="156"/>
    </location>
</feature>
<dbReference type="PROSITE" id="PS51221">
    <property type="entry name" value="TTL"/>
    <property type="match status" value="1"/>
</dbReference>
<evidence type="ECO:0000313" key="9">
    <source>
        <dbReference type="Proteomes" id="UP000594454"/>
    </source>
</evidence>
<accession>A0A7R8UNV8</accession>
<comment type="similarity">
    <text evidence="1">Belongs to the tubulin--tyrosine ligase family.</text>
</comment>
<dbReference type="GO" id="GO:0070740">
    <property type="term" value="F:tubulin-glutamic acid ligase activity"/>
    <property type="evidence" value="ECO:0007669"/>
    <property type="project" value="TreeGrafter"/>
</dbReference>
<gene>
    <name evidence="8" type="ORF">HERILL_LOCUS7100</name>
</gene>
<dbReference type="PANTHER" id="PTHR12241:SF145">
    <property type="entry name" value="TUBULIN POLYGLUTAMYLASE TTLL5"/>
    <property type="match status" value="1"/>
</dbReference>
<evidence type="ECO:0000256" key="3">
    <source>
        <dbReference type="ARBA" id="ARBA00022741"/>
    </source>
</evidence>
<evidence type="ECO:0000256" key="6">
    <source>
        <dbReference type="ARBA" id="ARBA00049274"/>
    </source>
</evidence>
<evidence type="ECO:0000256" key="4">
    <source>
        <dbReference type="ARBA" id="ARBA00022840"/>
    </source>
</evidence>
<dbReference type="PANTHER" id="PTHR12241">
    <property type="entry name" value="TUBULIN POLYGLUTAMYLASE"/>
    <property type="match status" value="1"/>
</dbReference>
<keyword evidence="3" id="KW-0547">Nucleotide-binding</keyword>
<dbReference type="GO" id="GO:0005524">
    <property type="term" value="F:ATP binding"/>
    <property type="evidence" value="ECO:0007669"/>
    <property type="project" value="UniProtKB-KW"/>
</dbReference>
<keyword evidence="9" id="KW-1185">Reference proteome</keyword>
<dbReference type="Proteomes" id="UP000594454">
    <property type="component" value="Chromosome 3"/>
</dbReference>
<evidence type="ECO:0000256" key="5">
    <source>
        <dbReference type="ARBA" id="ARBA00041448"/>
    </source>
</evidence>
<evidence type="ECO:0000313" key="8">
    <source>
        <dbReference type="EMBL" id="CAD7084189.1"/>
    </source>
</evidence>
<dbReference type="InParanoid" id="A0A7R8UNV8"/>
<feature type="compositionally biased region" description="Low complexity" evidence="7">
    <location>
        <begin position="96"/>
        <end position="112"/>
    </location>
</feature>
<protein>
    <recommendedName>
        <fullName evidence="5">Tubulin--tyrosine ligase-like protein 5</fullName>
    </recommendedName>
</protein>
<dbReference type="EMBL" id="LR899011">
    <property type="protein sequence ID" value="CAD7084189.1"/>
    <property type="molecule type" value="Genomic_DNA"/>
</dbReference>
<evidence type="ECO:0000256" key="2">
    <source>
        <dbReference type="ARBA" id="ARBA00022598"/>
    </source>
</evidence>
<keyword evidence="4" id="KW-0067">ATP-binding</keyword>
<evidence type="ECO:0000256" key="7">
    <source>
        <dbReference type="SAM" id="MobiDB-lite"/>
    </source>
</evidence>
<dbReference type="OrthoDB" id="2016263at2759"/>
<name>A0A7R8UNV8_HERIL</name>
<dbReference type="FunCoup" id="A0A7R8UNV8">
    <property type="interactions" value="554"/>
</dbReference>
<organism evidence="8 9">
    <name type="scientific">Hermetia illucens</name>
    <name type="common">Black soldier fly</name>
    <dbReference type="NCBI Taxonomy" id="343691"/>
    <lineage>
        <taxon>Eukaryota</taxon>
        <taxon>Metazoa</taxon>
        <taxon>Ecdysozoa</taxon>
        <taxon>Arthropoda</taxon>
        <taxon>Hexapoda</taxon>
        <taxon>Insecta</taxon>
        <taxon>Pterygota</taxon>
        <taxon>Neoptera</taxon>
        <taxon>Endopterygota</taxon>
        <taxon>Diptera</taxon>
        <taxon>Brachycera</taxon>
        <taxon>Stratiomyomorpha</taxon>
        <taxon>Stratiomyidae</taxon>
        <taxon>Hermetiinae</taxon>
        <taxon>Hermetia</taxon>
    </lineage>
</organism>
<proteinExistence type="inferred from homology"/>
<dbReference type="Gene3D" id="3.30.470.20">
    <property type="entry name" value="ATP-grasp fold, B domain"/>
    <property type="match status" value="1"/>
</dbReference>
<feature type="region of interest" description="Disordered" evidence="7">
    <location>
        <begin position="140"/>
        <end position="159"/>
    </location>
</feature>
<dbReference type="Pfam" id="PF03133">
    <property type="entry name" value="TTL"/>
    <property type="match status" value="1"/>
</dbReference>
<dbReference type="AlphaFoldDB" id="A0A7R8UNV8"/>